<name>E3J2M6_PSEI1</name>
<dbReference type="OrthoDB" id="4547474at2"/>
<reference evidence="2 3" key="1">
    <citation type="submission" date="2010-10" db="EMBL/GenBank/DDBJ databases">
        <title>Complete sequence of Frankia sp. EuI1c.</title>
        <authorList>
            <consortium name="US DOE Joint Genome Institute"/>
            <person name="Lucas S."/>
            <person name="Copeland A."/>
            <person name="Lapidus A."/>
            <person name="Cheng J.-F."/>
            <person name="Bruce D."/>
            <person name="Goodwin L."/>
            <person name="Pitluck S."/>
            <person name="Chertkov O."/>
            <person name="Detter J.C."/>
            <person name="Han C."/>
            <person name="Tapia R."/>
            <person name="Land M."/>
            <person name="Hauser L."/>
            <person name="Jeffries C."/>
            <person name="Kyrpides N."/>
            <person name="Ivanova N."/>
            <person name="Mikhailova N."/>
            <person name="Beauchemin N."/>
            <person name="Sen A."/>
            <person name="Sur S.A."/>
            <person name="Gtari M."/>
            <person name="Wall L."/>
            <person name="Tisa L."/>
            <person name="Woyke T."/>
        </authorList>
    </citation>
    <scope>NUCLEOTIDE SEQUENCE [LARGE SCALE GENOMIC DNA]</scope>
    <source>
        <strain evidence="3">DSM 45817 / CECT 9037 / EuI1c</strain>
    </source>
</reference>
<dbReference type="Proteomes" id="UP000002484">
    <property type="component" value="Chromosome"/>
</dbReference>
<organism evidence="2 3">
    <name type="scientific">Pseudofrankia inefficax (strain DSM 45817 / CECT 9037 / DDB 130130 / EuI1c)</name>
    <name type="common">Frankia inefficax</name>
    <dbReference type="NCBI Taxonomy" id="298654"/>
    <lineage>
        <taxon>Bacteria</taxon>
        <taxon>Bacillati</taxon>
        <taxon>Actinomycetota</taxon>
        <taxon>Actinomycetes</taxon>
        <taxon>Frankiales</taxon>
        <taxon>Frankiaceae</taxon>
        <taxon>Pseudofrankia</taxon>
    </lineage>
</organism>
<gene>
    <name evidence="2" type="ordered locus">FraEuI1c_2506</name>
</gene>
<dbReference type="RefSeq" id="WP_013423658.1">
    <property type="nucleotide sequence ID" value="NC_014666.1"/>
</dbReference>
<feature type="region of interest" description="Disordered" evidence="1">
    <location>
        <begin position="95"/>
        <end position="115"/>
    </location>
</feature>
<protein>
    <recommendedName>
        <fullName evidence="4">Peptidase C39-like domain-containing protein</fullName>
    </recommendedName>
</protein>
<accession>E3J2M6</accession>
<sequence>MPFKYGRRAPKQAPALRLSTFVAPSALGRKPVPTHPKTEDYLAKLSDWQVLGNDVAGDCNAVTWANLRRLVTANLSTENYPSQREVWEFYQTQNPGFDPAGTADDNGPGSGQDQGMEIQTGLEYLHVNGGPDGVKAVAFATVDHTNLAEVQAALAIFGGIWLGITVLDANQDEFAAHKPWTDVRGSKIDGGHAILAGGYTPDVRFITWGTETEFAPSFWNGKVQGTPLVEEAWVVIWPEHLGSKTFLEGVNLAQLEADYKAVTGRTLALPPAEV</sequence>
<keyword evidence="3" id="KW-1185">Reference proteome</keyword>
<evidence type="ECO:0000313" key="3">
    <source>
        <dbReference type="Proteomes" id="UP000002484"/>
    </source>
</evidence>
<dbReference type="InParanoid" id="E3J2M6"/>
<proteinExistence type="predicted"/>
<dbReference type="AlphaFoldDB" id="E3J2M6"/>
<dbReference type="EMBL" id="CP002299">
    <property type="protein sequence ID" value="ADP80540.1"/>
    <property type="molecule type" value="Genomic_DNA"/>
</dbReference>
<evidence type="ECO:0000313" key="2">
    <source>
        <dbReference type="EMBL" id="ADP80540.1"/>
    </source>
</evidence>
<dbReference type="KEGG" id="fri:FraEuI1c_2506"/>
<evidence type="ECO:0000256" key="1">
    <source>
        <dbReference type="SAM" id="MobiDB-lite"/>
    </source>
</evidence>
<dbReference type="eggNOG" id="ENOG5032YTS">
    <property type="taxonomic scope" value="Bacteria"/>
</dbReference>
<dbReference type="HOGENOM" id="CLU_074784_0_0_11"/>
<evidence type="ECO:0008006" key="4">
    <source>
        <dbReference type="Google" id="ProtNLM"/>
    </source>
</evidence>
<dbReference type="STRING" id="298654.FraEuI1c_2506"/>